<reference evidence="3" key="1">
    <citation type="journal article" date="2010" name="ISME J.">
        <title>The complete genome sequence of the algal symbiont Dinoroseobacter shibae: a hitchhiker's guide to life in the sea.</title>
        <authorList>
            <person name="Wagner-Dobler I."/>
            <person name="Ballhausen B."/>
            <person name="Berger M."/>
            <person name="Brinkhoff T."/>
            <person name="Buchholz I."/>
            <person name="Bunk B."/>
            <person name="Cypionka H."/>
            <person name="Daniel R."/>
            <person name="Drepper T."/>
            <person name="Gerdts G."/>
            <person name="Hahnke S."/>
            <person name="Han C."/>
            <person name="Jahn D."/>
            <person name="Kalhoefer D."/>
            <person name="Kiss H."/>
            <person name="Klenk H.P."/>
            <person name="Kyrpides N."/>
            <person name="Liebl W."/>
            <person name="Liesegang H."/>
            <person name="Meincke L."/>
            <person name="Pati A."/>
            <person name="Petersen J."/>
            <person name="Piekarski T."/>
            <person name="Pommerenke C."/>
            <person name="Pradella S."/>
            <person name="Pukall R."/>
            <person name="Rabus R."/>
            <person name="Stackebrandt E."/>
            <person name="Thole S."/>
            <person name="Thompson L."/>
            <person name="Tielen P."/>
            <person name="Tomasch J."/>
            <person name="von Jan M."/>
            <person name="Wanphrut N."/>
            <person name="Wichels A."/>
            <person name="Zech H."/>
            <person name="Simon M."/>
        </authorList>
    </citation>
    <scope>NUCLEOTIDE SEQUENCE [LARGE SCALE GENOMIC DNA]</scope>
    <source>
        <strain evidence="3">DSM 16493 / NCIMB 14021 / DFL 12</strain>
        <plasmid evidence="3">Plasmid pDSHI05</plasmid>
    </source>
</reference>
<dbReference type="InterPro" id="IPR022062">
    <property type="entry name" value="DUF3618"/>
</dbReference>
<feature type="region of interest" description="Disordered" evidence="1">
    <location>
        <begin position="80"/>
        <end position="105"/>
    </location>
</feature>
<evidence type="ECO:0000313" key="3">
    <source>
        <dbReference type="Proteomes" id="UP000006833"/>
    </source>
</evidence>
<evidence type="ECO:0000256" key="1">
    <source>
        <dbReference type="SAM" id="MobiDB-lite"/>
    </source>
</evidence>
<evidence type="ECO:0000313" key="2">
    <source>
        <dbReference type="EMBL" id="ABV95888.1"/>
    </source>
</evidence>
<keyword evidence="3" id="KW-1185">Reference proteome</keyword>
<accession>A8LUH1</accession>
<dbReference type="HOGENOM" id="CLU_096383_0_0_5"/>
<dbReference type="KEGG" id="dsh:Dshi_4178"/>
<dbReference type="EMBL" id="CP000835">
    <property type="protein sequence ID" value="ABV95888.1"/>
    <property type="molecule type" value="Genomic_DNA"/>
</dbReference>
<geneLocation type="plasmid" evidence="2 3">
    <name>pDSHI05</name>
</geneLocation>
<dbReference type="Pfam" id="PF12277">
    <property type="entry name" value="DUF3618"/>
    <property type="match status" value="1"/>
</dbReference>
<gene>
    <name evidence="2" type="ordered locus">Dshi_4178</name>
</gene>
<evidence type="ECO:0008006" key="4">
    <source>
        <dbReference type="Google" id="ProtNLM"/>
    </source>
</evidence>
<keyword evidence="2" id="KW-0614">Plasmid</keyword>
<dbReference type="eggNOG" id="ENOG50335DZ">
    <property type="taxonomic scope" value="Bacteria"/>
</dbReference>
<dbReference type="RefSeq" id="WP_012187455.1">
    <property type="nucleotide sequence ID" value="NC_009959.1"/>
</dbReference>
<proteinExistence type="predicted"/>
<dbReference type="AlphaFoldDB" id="A8LUH1"/>
<dbReference type="OrthoDB" id="7667777at2"/>
<name>A8LUH1_DINSH</name>
<protein>
    <recommendedName>
        <fullName evidence="4">DUF3618 domain-containing protein</fullName>
    </recommendedName>
</protein>
<organism evidence="2 3">
    <name type="scientific">Dinoroseobacter shibae (strain DSM 16493 / NCIMB 14021 / DFL 12)</name>
    <dbReference type="NCBI Taxonomy" id="398580"/>
    <lineage>
        <taxon>Bacteria</taxon>
        <taxon>Pseudomonadati</taxon>
        <taxon>Pseudomonadota</taxon>
        <taxon>Alphaproteobacteria</taxon>
        <taxon>Rhodobacterales</taxon>
        <taxon>Roseobacteraceae</taxon>
        <taxon>Dinoroseobacter</taxon>
    </lineage>
</organism>
<dbReference type="Proteomes" id="UP000006833">
    <property type="component" value="Plasmid pDSHI05"/>
</dbReference>
<sequence>MPDRTDAIERDIQTHRGLLAEAVSQLAGALSPERVSEAVGRDLQARGGVVAEAAMERAKANPLALLLVGAGVAAMVAGPSKPAARPVYDDGRQSRASVAGARDPLSGEFDRRVAAATEGRPRPDASALRKALNSGLAHLPEPARRRVVEARKAAIAAQEEVERRGAAAAREARRLHRRQPWSTAALAFGLGALAGTALPRTEIEDDAMGAQRDALLQEAEFALRDELARMSETGQAALHEGLDAVTERISRH</sequence>